<proteinExistence type="inferred from homology"/>
<dbReference type="RefSeq" id="WP_091716127.1">
    <property type="nucleotide sequence ID" value="NZ_FNHS01000006.1"/>
</dbReference>
<dbReference type="PROSITE" id="PS51160">
    <property type="entry name" value="ACYLPHOSPHATASE_3"/>
    <property type="match status" value="1"/>
</dbReference>
<feature type="active site" evidence="4">
    <location>
        <position position="39"/>
    </location>
</feature>
<evidence type="ECO:0000256" key="3">
    <source>
        <dbReference type="ARBA" id="ARBA00047645"/>
    </source>
</evidence>
<dbReference type="EMBL" id="FNHS01000006">
    <property type="protein sequence ID" value="SDN21375.1"/>
    <property type="molecule type" value="Genomic_DNA"/>
</dbReference>
<gene>
    <name evidence="7" type="ORF">SAMN05216360_106297</name>
</gene>
<dbReference type="EC" id="3.6.1.7" evidence="2 4"/>
<dbReference type="AlphaFoldDB" id="A0A1G9ZJT6"/>
<keyword evidence="8" id="KW-1185">Reference proteome</keyword>
<dbReference type="InterPro" id="IPR017968">
    <property type="entry name" value="Acylphosphatase_CS"/>
</dbReference>
<dbReference type="PANTHER" id="PTHR47268:SF4">
    <property type="entry name" value="ACYLPHOSPHATASE"/>
    <property type="match status" value="1"/>
</dbReference>
<comment type="catalytic activity">
    <reaction evidence="3 4">
        <text>an acyl phosphate + H2O = a carboxylate + phosphate + H(+)</text>
        <dbReference type="Rhea" id="RHEA:14965"/>
        <dbReference type="ChEBI" id="CHEBI:15377"/>
        <dbReference type="ChEBI" id="CHEBI:15378"/>
        <dbReference type="ChEBI" id="CHEBI:29067"/>
        <dbReference type="ChEBI" id="CHEBI:43474"/>
        <dbReference type="ChEBI" id="CHEBI:59918"/>
        <dbReference type="EC" id="3.6.1.7"/>
    </reaction>
</comment>
<evidence type="ECO:0000256" key="5">
    <source>
        <dbReference type="RuleBase" id="RU004168"/>
    </source>
</evidence>
<comment type="similarity">
    <text evidence="1 5">Belongs to the acylphosphatase family.</text>
</comment>
<dbReference type="InterPro" id="IPR036046">
    <property type="entry name" value="Acylphosphatase-like_dom_sf"/>
</dbReference>
<sequence length="94" mass="10040">MHAIRTVSVVIQGRVQGVSYRVWTQGEARRLGLAGFVRNRDDGSVEARFSGAPEAVDAMLTLCRSGPPGARVTDMAVNDGAEAHTSPGFEILRS</sequence>
<dbReference type="PROSITE" id="PS00151">
    <property type="entry name" value="ACYLPHOSPHATASE_2"/>
    <property type="match status" value="1"/>
</dbReference>
<feature type="active site" evidence="4">
    <location>
        <position position="21"/>
    </location>
</feature>
<evidence type="ECO:0000256" key="2">
    <source>
        <dbReference type="ARBA" id="ARBA00012150"/>
    </source>
</evidence>
<dbReference type="Gene3D" id="3.30.70.100">
    <property type="match status" value="1"/>
</dbReference>
<dbReference type="PRINTS" id="PR00112">
    <property type="entry name" value="ACYLPHPHTASE"/>
</dbReference>
<evidence type="ECO:0000256" key="4">
    <source>
        <dbReference type="PROSITE-ProRule" id="PRU00520"/>
    </source>
</evidence>
<dbReference type="GO" id="GO:0003998">
    <property type="term" value="F:acylphosphatase activity"/>
    <property type="evidence" value="ECO:0007669"/>
    <property type="project" value="UniProtKB-EC"/>
</dbReference>
<dbReference type="OrthoDB" id="5295388at2"/>
<dbReference type="SUPFAM" id="SSF54975">
    <property type="entry name" value="Acylphosphatase/BLUF domain-like"/>
    <property type="match status" value="1"/>
</dbReference>
<organism evidence="7 8">
    <name type="scientific">Methylobacterium phyllostachyos</name>
    <dbReference type="NCBI Taxonomy" id="582672"/>
    <lineage>
        <taxon>Bacteria</taxon>
        <taxon>Pseudomonadati</taxon>
        <taxon>Pseudomonadota</taxon>
        <taxon>Alphaproteobacteria</taxon>
        <taxon>Hyphomicrobiales</taxon>
        <taxon>Methylobacteriaceae</taxon>
        <taxon>Methylobacterium</taxon>
    </lineage>
</organism>
<protein>
    <recommendedName>
        <fullName evidence="2 4">acylphosphatase</fullName>
        <ecNumber evidence="2 4">3.6.1.7</ecNumber>
    </recommendedName>
</protein>
<feature type="domain" description="Acylphosphatase-like" evidence="6">
    <location>
        <begin position="6"/>
        <end position="93"/>
    </location>
</feature>
<dbReference type="STRING" id="582672.SAMN05216360_106297"/>
<reference evidence="8" key="1">
    <citation type="submission" date="2016-10" db="EMBL/GenBank/DDBJ databases">
        <authorList>
            <person name="Varghese N."/>
            <person name="Submissions S."/>
        </authorList>
    </citation>
    <scope>NUCLEOTIDE SEQUENCE [LARGE SCALE GENOMIC DNA]</scope>
    <source>
        <strain evidence="8">BL47</strain>
    </source>
</reference>
<dbReference type="Pfam" id="PF00708">
    <property type="entry name" value="Acylphosphatase"/>
    <property type="match status" value="1"/>
</dbReference>
<evidence type="ECO:0000313" key="7">
    <source>
        <dbReference type="EMBL" id="SDN21375.1"/>
    </source>
</evidence>
<dbReference type="InterPro" id="IPR020456">
    <property type="entry name" value="Acylphosphatase"/>
</dbReference>
<dbReference type="PANTHER" id="PTHR47268">
    <property type="entry name" value="ACYLPHOSPHATASE"/>
    <property type="match status" value="1"/>
</dbReference>
<evidence type="ECO:0000259" key="6">
    <source>
        <dbReference type="PROSITE" id="PS51160"/>
    </source>
</evidence>
<evidence type="ECO:0000256" key="1">
    <source>
        <dbReference type="ARBA" id="ARBA00005614"/>
    </source>
</evidence>
<evidence type="ECO:0000313" key="8">
    <source>
        <dbReference type="Proteomes" id="UP000198704"/>
    </source>
</evidence>
<name>A0A1G9ZJT6_9HYPH</name>
<dbReference type="Proteomes" id="UP000198704">
    <property type="component" value="Unassembled WGS sequence"/>
</dbReference>
<dbReference type="InterPro" id="IPR001792">
    <property type="entry name" value="Acylphosphatase-like_dom"/>
</dbReference>
<accession>A0A1G9ZJT6</accession>
<keyword evidence="4" id="KW-0378">Hydrolase</keyword>